<keyword evidence="12" id="KW-1185">Reference proteome</keyword>
<organism evidence="11 12">
    <name type="scientific">Enterococcus aquimarinus</name>
    <dbReference type="NCBI Taxonomy" id="328396"/>
    <lineage>
        <taxon>Bacteria</taxon>
        <taxon>Bacillati</taxon>
        <taxon>Bacillota</taxon>
        <taxon>Bacilli</taxon>
        <taxon>Lactobacillales</taxon>
        <taxon>Enterococcaceae</taxon>
        <taxon>Enterococcus</taxon>
    </lineage>
</organism>
<name>A0A1L8QPN8_9ENTE</name>
<feature type="domain" description="ABC transmembrane type-1" evidence="10">
    <location>
        <begin position="287"/>
        <end position="475"/>
    </location>
</feature>
<dbReference type="InterPro" id="IPR043429">
    <property type="entry name" value="ArtM/GltK/GlnP/TcyL/YhdX-like"/>
</dbReference>
<dbReference type="Gene3D" id="1.10.3720.10">
    <property type="entry name" value="MetI-like"/>
    <property type="match status" value="1"/>
</dbReference>
<sequence>MSLKKYIVSFLTAFFFFSSLIPLNVVNAATEDPYYEAIIERGTLIVGLSPDYAPYEFYAEVDGQQTIVGFDVSVAEKIADHLGVELKIEPMGFDALLGAMSTGKIDMIISGMSPTPERLKEVSFSKSYMTIEQKLLVRKEDQADLTTIADFDGRTVAVQKQSTQEELAFSELSNASIISLQKIPDVILNLKNKKVDGAILEGPVAQGYVDRHEDIVYSDVAFQDANKDVAVAFSKNAPVLEERVNEAITEILDNNLLVEYQAQANEWLLEDDQGFFRKYYSYYLSGASYTIFLAFIGVFFGTLVGGLLAWMKLGSSKLIRLFATIYIEYIRGTPLLVQIFIVYFGTGILGLDISRLAAGCIALSLNSGAYVAEIIRAGINGVNRGQLEAARSLGMNQVQAMRHIILPQAVKNILPALGNEFVTVIKESSVVSIIGVSELIFQAGNVQGASFKPFLPYLVVSFIYFALTFTLSRVLGVAERRMNAHD</sequence>
<dbReference type="PANTHER" id="PTHR30614:SF20">
    <property type="entry name" value="GLUTAMINE TRANSPORT SYSTEM PERMEASE PROTEIN GLNP"/>
    <property type="match status" value="1"/>
</dbReference>
<comment type="caution">
    <text evidence="11">The sequence shown here is derived from an EMBL/GenBank/DDBJ whole genome shotgun (WGS) entry which is preliminary data.</text>
</comment>
<evidence type="ECO:0000256" key="4">
    <source>
        <dbReference type="ARBA" id="ARBA00022475"/>
    </source>
</evidence>
<dbReference type="InterPro" id="IPR010065">
    <property type="entry name" value="AA_ABC_transptr_permease_3TM"/>
</dbReference>
<dbReference type="Proteomes" id="UP000182149">
    <property type="component" value="Unassembled WGS sequence"/>
</dbReference>
<keyword evidence="8 9" id="KW-0472">Membrane</keyword>
<accession>A0A1L8QPN8</accession>
<dbReference type="PROSITE" id="PS50928">
    <property type="entry name" value="ABC_TM1"/>
    <property type="match status" value="1"/>
</dbReference>
<evidence type="ECO:0000313" key="11">
    <source>
        <dbReference type="EMBL" id="OJG09460.1"/>
    </source>
</evidence>
<dbReference type="InterPro" id="IPR035906">
    <property type="entry name" value="MetI-like_sf"/>
</dbReference>
<gene>
    <name evidence="11" type="ORF">RU93_GL000791</name>
</gene>
<dbReference type="STRING" id="328396.RU93_GL000791"/>
<proteinExistence type="inferred from homology"/>
<dbReference type="PANTHER" id="PTHR30614">
    <property type="entry name" value="MEMBRANE COMPONENT OF AMINO ACID ABC TRANSPORTER"/>
    <property type="match status" value="1"/>
</dbReference>
<dbReference type="SMART" id="SM00062">
    <property type="entry name" value="PBPb"/>
    <property type="match status" value="1"/>
</dbReference>
<keyword evidence="6" id="KW-0029">Amino-acid transport</keyword>
<evidence type="ECO:0000256" key="3">
    <source>
        <dbReference type="ARBA" id="ARBA00022448"/>
    </source>
</evidence>
<keyword evidence="7 9" id="KW-1133">Transmembrane helix</keyword>
<dbReference type="EMBL" id="JXKD01000016">
    <property type="protein sequence ID" value="OJG09460.1"/>
    <property type="molecule type" value="Genomic_DNA"/>
</dbReference>
<evidence type="ECO:0000256" key="1">
    <source>
        <dbReference type="ARBA" id="ARBA00004651"/>
    </source>
</evidence>
<evidence type="ECO:0000313" key="12">
    <source>
        <dbReference type="Proteomes" id="UP000182149"/>
    </source>
</evidence>
<dbReference type="Pfam" id="PF00528">
    <property type="entry name" value="BPD_transp_1"/>
    <property type="match status" value="1"/>
</dbReference>
<evidence type="ECO:0000256" key="9">
    <source>
        <dbReference type="RuleBase" id="RU363032"/>
    </source>
</evidence>
<feature type="transmembrane region" description="Helical" evidence="9">
    <location>
        <begin position="454"/>
        <end position="475"/>
    </location>
</feature>
<dbReference type="AlphaFoldDB" id="A0A1L8QPN8"/>
<keyword evidence="4" id="KW-1003">Cell membrane</keyword>
<reference evidence="11 12" key="1">
    <citation type="submission" date="2014-12" db="EMBL/GenBank/DDBJ databases">
        <title>Draft genome sequences of 29 type strains of Enterococci.</title>
        <authorList>
            <person name="Zhong Z."/>
            <person name="Sun Z."/>
            <person name="Liu W."/>
            <person name="Zhang W."/>
            <person name="Zhang H."/>
        </authorList>
    </citation>
    <scope>NUCLEOTIDE SEQUENCE [LARGE SCALE GENOMIC DNA]</scope>
    <source>
        <strain evidence="11 12">DSM 17690</strain>
    </source>
</reference>
<dbReference type="GO" id="GO:0022857">
    <property type="term" value="F:transmembrane transporter activity"/>
    <property type="evidence" value="ECO:0007669"/>
    <property type="project" value="InterPro"/>
</dbReference>
<dbReference type="SUPFAM" id="SSF53850">
    <property type="entry name" value="Periplasmic binding protein-like II"/>
    <property type="match status" value="1"/>
</dbReference>
<dbReference type="Pfam" id="PF00497">
    <property type="entry name" value="SBP_bac_3"/>
    <property type="match status" value="1"/>
</dbReference>
<dbReference type="SUPFAM" id="SSF161098">
    <property type="entry name" value="MetI-like"/>
    <property type="match status" value="1"/>
</dbReference>
<keyword evidence="3 9" id="KW-0813">Transport</keyword>
<protein>
    <submittedName>
        <fullName evidence="11">Amino acid ABC transporter amino acid-binding/permease</fullName>
    </submittedName>
</protein>
<comment type="similarity">
    <text evidence="2">Belongs to the binding-protein-dependent transport system permease family. HisMQ subfamily.</text>
</comment>
<dbReference type="OrthoDB" id="9811552at2"/>
<comment type="subcellular location">
    <subcellularLocation>
        <location evidence="1 9">Cell membrane</location>
        <topology evidence="1 9">Multi-pass membrane protein</topology>
    </subcellularLocation>
</comment>
<dbReference type="InterPro" id="IPR000515">
    <property type="entry name" value="MetI-like"/>
</dbReference>
<keyword evidence="5 9" id="KW-0812">Transmembrane</keyword>
<feature type="transmembrane region" description="Helical" evidence="9">
    <location>
        <begin position="289"/>
        <end position="311"/>
    </location>
</feature>
<dbReference type="RefSeq" id="WP_071875490.1">
    <property type="nucleotide sequence ID" value="NZ_JBHSHF010000011.1"/>
</dbReference>
<evidence type="ECO:0000256" key="7">
    <source>
        <dbReference type="ARBA" id="ARBA00022989"/>
    </source>
</evidence>
<dbReference type="GO" id="GO:0043190">
    <property type="term" value="C:ATP-binding cassette (ABC) transporter complex"/>
    <property type="evidence" value="ECO:0007669"/>
    <property type="project" value="InterPro"/>
</dbReference>
<dbReference type="InterPro" id="IPR001638">
    <property type="entry name" value="Solute-binding_3/MltF_N"/>
</dbReference>
<dbReference type="FunFam" id="1.10.3720.10:FF:000033">
    <property type="entry name" value="Polar amino acid ABC transporter permease"/>
    <property type="match status" value="1"/>
</dbReference>
<evidence type="ECO:0000259" key="10">
    <source>
        <dbReference type="PROSITE" id="PS50928"/>
    </source>
</evidence>
<feature type="transmembrane region" description="Helical" evidence="9">
    <location>
        <begin position="332"/>
        <end position="351"/>
    </location>
</feature>
<evidence type="ECO:0000256" key="6">
    <source>
        <dbReference type="ARBA" id="ARBA00022970"/>
    </source>
</evidence>
<evidence type="ECO:0000256" key="5">
    <source>
        <dbReference type="ARBA" id="ARBA00022692"/>
    </source>
</evidence>
<evidence type="ECO:0000256" key="8">
    <source>
        <dbReference type="ARBA" id="ARBA00023136"/>
    </source>
</evidence>
<dbReference type="CDD" id="cd06261">
    <property type="entry name" value="TM_PBP2"/>
    <property type="match status" value="1"/>
</dbReference>
<evidence type="ECO:0000256" key="2">
    <source>
        <dbReference type="ARBA" id="ARBA00010072"/>
    </source>
</evidence>
<dbReference type="GO" id="GO:0006865">
    <property type="term" value="P:amino acid transport"/>
    <property type="evidence" value="ECO:0007669"/>
    <property type="project" value="UniProtKB-KW"/>
</dbReference>
<dbReference type="NCBIfam" id="TIGR01726">
    <property type="entry name" value="HEQRo_perm_3TM"/>
    <property type="match status" value="1"/>
</dbReference>
<dbReference type="Gene3D" id="3.40.190.10">
    <property type="entry name" value="Periplasmic binding protein-like II"/>
    <property type="match status" value="2"/>
</dbReference>